<feature type="transmembrane region" description="Helical" evidence="8">
    <location>
        <begin position="6"/>
        <end position="24"/>
    </location>
</feature>
<feature type="transmembrane region" description="Helical" evidence="8">
    <location>
        <begin position="44"/>
        <end position="63"/>
    </location>
</feature>
<proteinExistence type="predicted"/>
<keyword evidence="6 8" id="KW-1133">Transmembrane helix</keyword>
<dbReference type="PANTHER" id="PTHR43495">
    <property type="entry name" value="GABA PERMEASE"/>
    <property type="match status" value="1"/>
</dbReference>
<keyword evidence="2" id="KW-0813">Transport</keyword>
<evidence type="ECO:0000256" key="6">
    <source>
        <dbReference type="ARBA" id="ARBA00022989"/>
    </source>
</evidence>
<evidence type="ECO:0000256" key="7">
    <source>
        <dbReference type="ARBA" id="ARBA00023136"/>
    </source>
</evidence>
<sequence>MIASLATFATVWVWIMILLSQIAFRRRLPPEEVKALKFKVPGGVTTTIVGLIFLVFIIALIGYHPDTRISLYVGFAWIVLLLVGWGFKRRRERQLAEAQ</sequence>
<name>A0A7G2ILJ6_CITFR</name>
<comment type="subcellular location">
    <subcellularLocation>
        <location evidence="1">Cell membrane</location>
        <topology evidence="1">Multi-pass membrane protein</topology>
    </subcellularLocation>
</comment>
<organism evidence="10 11">
    <name type="scientific">Citrobacter freundii</name>
    <dbReference type="NCBI Taxonomy" id="546"/>
    <lineage>
        <taxon>Bacteria</taxon>
        <taxon>Pseudomonadati</taxon>
        <taxon>Pseudomonadota</taxon>
        <taxon>Gammaproteobacteria</taxon>
        <taxon>Enterobacterales</taxon>
        <taxon>Enterobacteriaceae</taxon>
        <taxon>Citrobacter</taxon>
        <taxon>Citrobacter freundii complex</taxon>
    </lineage>
</organism>
<dbReference type="InterPro" id="IPR004841">
    <property type="entry name" value="AA-permease/SLC12A_dom"/>
</dbReference>
<evidence type="ECO:0000313" key="11">
    <source>
        <dbReference type="Proteomes" id="UP000019194"/>
    </source>
</evidence>
<dbReference type="AlphaFoldDB" id="A0A7G2ILJ6"/>
<dbReference type="GO" id="GO:0055085">
    <property type="term" value="P:transmembrane transport"/>
    <property type="evidence" value="ECO:0007669"/>
    <property type="project" value="InterPro"/>
</dbReference>
<dbReference type="GO" id="GO:0005886">
    <property type="term" value="C:plasma membrane"/>
    <property type="evidence" value="ECO:0007669"/>
    <property type="project" value="UniProtKB-SubCell"/>
</dbReference>
<keyword evidence="3" id="KW-1003">Cell membrane</keyword>
<keyword evidence="5" id="KW-0029">Amino-acid transport</keyword>
<reference evidence="10 11" key="1">
    <citation type="submission" date="2013-10" db="EMBL/GenBank/DDBJ databases">
        <title>Antibiotic resistance diversity of beta-lactamase producers in the General Hospital Vienna.</title>
        <authorList>
            <person name="Barisic I."/>
            <person name="Mitteregger D."/>
            <person name="Hirschl A.M."/>
            <person name="Noehammer C."/>
            <person name="Wiesinger-Mayr H."/>
        </authorList>
    </citation>
    <scope>NUCLEOTIDE SEQUENCE [LARGE SCALE GENOMIC DNA]</scope>
    <source>
        <strain evidence="10 11">ISC11</strain>
    </source>
</reference>
<protein>
    <submittedName>
        <fullName evidence="10">Proline-specific permease proY</fullName>
    </submittedName>
</protein>
<dbReference type="Proteomes" id="UP000019194">
    <property type="component" value="Unassembled WGS sequence"/>
</dbReference>
<dbReference type="PANTHER" id="PTHR43495:SF2">
    <property type="entry name" value="D-SERINE_D-ALANINE_GLYCINE TRANSPORTER"/>
    <property type="match status" value="1"/>
</dbReference>
<evidence type="ECO:0000256" key="3">
    <source>
        <dbReference type="ARBA" id="ARBA00022475"/>
    </source>
</evidence>
<feature type="transmembrane region" description="Helical" evidence="8">
    <location>
        <begin position="69"/>
        <end position="87"/>
    </location>
</feature>
<keyword evidence="4 8" id="KW-0812">Transmembrane</keyword>
<comment type="caution">
    <text evidence="10">The sequence shown here is derived from an EMBL/GenBank/DDBJ whole genome shotgun (WGS) entry which is preliminary data.</text>
</comment>
<dbReference type="EMBL" id="CBWP010000028">
    <property type="protein sequence ID" value="CDL37512.1"/>
    <property type="molecule type" value="Genomic_DNA"/>
</dbReference>
<evidence type="ECO:0000259" key="9">
    <source>
        <dbReference type="Pfam" id="PF00324"/>
    </source>
</evidence>
<dbReference type="GO" id="GO:0006865">
    <property type="term" value="P:amino acid transport"/>
    <property type="evidence" value="ECO:0007669"/>
    <property type="project" value="UniProtKB-KW"/>
</dbReference>
<dbReference type="Gene3D" id="1.20.1740.10">
    <property type="entry name" value="Amino acid/polyamine transporter I"/>
    <property type="match status" value="1"/>
</dbReference>
<evidence type="ECO:0000256" key="5">
    <source>
        <dbReference type="ARBA" id="ARBA00022970"/>
    </source>
</evidence>
<keyword evidence="7 8" id="KW-0472">Membrane</keyword>
<evidence type="ECO:0000256" key="4">
    <source>
        <dbReference type="ARBA" id="ARBA00022692"/>
    </source>
</evidence>
<evidence type="ECO:0000313" key="10">
    <source>
        <dbReference type="EMBL" id="CDL37512.1"/>
    </source>
</evidence>
<evidence type="ECO:0000256" key="8">
    <source>
        <dbReference type="SAM" id="Phobius"/>
    </source>
</evidence>
<accession>A0A7G2ILJ6</accession>
<evidence type="ECO:0000256" key="2">
    <source>
        <dbReference type="ARBA" id="ARBA00022448"/>
    </source>
</evidence>
<dbReference type="Pfam" id="PF00324">
    <property type="entry name" value="AA_permease"/>
    <property type="match status" value="1"/>
</dbReference>
<feature type="domain" description="Amino acid permease/ SLC12A" evidence="9">
    <location>
        <begin position="2"/>
        <end position="94"/>
    </location>
</feature>
<evidence type="ECO:0000256" key="1">
    <source>
        <dbReference type="ARBA" id="ARBA00004651"/>
    </source>
</evidence>